<dbReference type="InterPro" id="IPR008258">
    <property type="entry name" value="Transglycosylase_SLT_dom_1"/>
</dbReference>
<evidence type="ECO:0000256" key="1">
    <source>
        <dbReference type="SAM" id="MobiDB-lite"/>
    </source>
</evidence>
<feature type="region of interest" description="Disordered" evidence="1">
    <location>
        <begin position="189"/>
        <end position="210"/>
    </location>
</feature>
<gene>
    <name evidence="4" type="ORF">KDH_44930</name>
</gene>
<dbReference type="CDD" id="cd00254">
    <property type="entry name" value="LT-like"/>
    <property type="match status" value="1"/>
</dbReference>
<keyword evidence="5" id="KW-1185">Reference proteome</keyword>
<sequence length="342" mass="36708">MPQFNSWRSWESDDAEQSGSRIPDVAMMTPVPGEVATSTFQTDAFPGLTTTEQTAALKVRNTDNYPPIVLQNAQTTQSLVLALHATIQQPLVQGKRQPIVIPGDRKRQRDTEALRLQQGKHLGLTLRVRHGLVMLATFAVLMFTMLTMTPLGSGQSGVPLVDSAVKWVQTQQENFDLAVGRTVPAPVSTTQQPAQAKQQTNPVVTPPTLDTTNLPKSQYVAIAQQAAMKYGISPVYFVRQINQESGFNPYAMSPVGAVGIAQFLPSTAAGMGVNPYDPVDALYGAARMMSNLSNQYGGDYAKALAAYNAGPGSVNNAVAAGGAAWLSYLPAETQNYVRIILG</sequence>
<keyword evidence="2" id="KW-0812">Transmembrane</keyword>
<dbReference type="RefSeq" id="WP_338253652.1">
    <property type="nucleotide sequence ID" value="NZ_BSRI01000002.1"/>
</dbReference>
<keyword evidence="2" id="KW-1133">Transmembrane helix</keyword>
<dbReference type="PANTHER" id="PTHR37423:SF2">
    <property type="entry name" value="MEMBRANE-BOUND LYTIC MUREIN TRANSGLYCOSYLASE C"/>
    <property type="match status" value="1"/>
</dbReference>
<evidence type="ECO:0000313" key="4">
    <source>
        <dbReference type="EMBL" id="GLV57657.1"/>
    </source>
</evidence>
<evidence type="ECO:0000259" key="3">
    <source>
        <dbReference type="Pfam" id="PF01464"/>
    </source>
</evidence>
<feature type="region of interest" description="Disordered" evidence="1">
    <location>
        <begin position="1"/>
        <end position="25"/>
    </location>
</feature>
<feature type="compositionally biased region" description="Low complexity" evidence="1">
    <location>
        <begin position="189"/>
        <end position="200"/>
    </location>
</feature>
<evidence type="ECO:0000256" key="2">
    <source>
        <dbReference type="SAM" id="Phobius"/>
    </source>
</evidence>
<dbReference type="SUPFAM" id="SSF53955">
    <property type="entry name" value="Lysozyme-like"/>
    <property type="match status" value="1"/>
</dbReference>
<accession>A0ABQ6FTS4</accession>
<dbReference type="Gene3D" id="1.10.530.10">
    <property type="match status" value="1"/>
</dbReference>
<dbReference type="EMBL" id="BSRI01000002">
    <property type="protein sequence ID" value="GLV57657.1"/>
    <property type="molecule type" value="Genomic_DNA"/>
</dbReference>
<protein>
    <recommendedName>
        <fullName evidence="3">Transglycosylase SLT domain-containing protein</fullName>
    </recommendedName>
</protein>
<keyword evidence="2" id="KW-0472">Membrane</keyword>
<dbReference type="PANTHER" id="PTHR37423">
    <property type="entry name" value="SOLUBLE LYTIC MUREIN TRANSGLYCOSYLASE-RELATED"/>
    <property type="match status" value="1"/>
</dbReference>
<feature type="domain" description="Transglycosylase SLT" evidence="3">
    <location>
        <begin position="223"/>
        <end position="320"/>
    </location>
</feature>
<comment type="caution">
    <text evidence="4">The sequence shown here is derived from an EMBL/GenBank/DDBJ whole genome shotgun (WGS) entry which is preliminary data.</text>
</comment>
<feature type="transmembrane region" description="Helical" evidence="2">
    <location>
        <begin position="132"/>
        <end position="151"/>
    </location>
</feature>
<dbReference type="Proteomes" id="UP001344906">
    <property type="component" value="Unassembled WGS sequence"/>
</dbReference>
<dbReference type="InterPro" id="IPR023346">
    <property type="entry name" value="Lysozyme-like_dom_sf"/>
</dbReference>
<name>A0ABQ6FTS4_9CHLR</name>
<reference evidence="4 5" key="1">
    <citation type="submission" date="2023-02" db="EMBL/GenBank/DDBJ databases">
        <title>Dictyobacter halimunensis sp. nov., a new member of the class Ktedonobacteria from forest soil in a geothermal area.</title>
        <authorList>
            <person name="Rachmania M.K."/>
            <person name="Ningsih F."/>
            <person name="Sakai Y."/>
            <person name="Yabe S."/>
            <person name="Yokota A."/>
            <person name="Sjamsuridzal W."/>
        </authorList>
    </citation>
    <scope>NUCLEOTIDE SEQUENCE [LARGE SCALE GENOMIC DNA]</scope>
    <source>
        <strain evidence="4 5">S3.2.2.5</strain>
    </source>
</reference>
<evidence type="ECO:0000313" key="5">
    <source>
        <dbReference type="Proteomes" id="UP001344906"/>
    </source>
</evidence>
<dbReference type="Pfam" id="PF01464">
    <property type="entry name" value="SLT"/>
    <property type="match status" value="1"/>
</dbReference>
<organism evidence="4 5">
    <name type="scientific">Dictyobacter halimunensis</name>
    <dbReference type="NCBI Taxonomy" id="3026934"/>
    <lineage>
        <taxon>Bacteria</taxon>
        <taxon>Bacillati</taxon>
        <taxon>Chloroflexota</taxon>
        <taxon>Ktedonobacteria</taxon>
        <taxon>Ktedonobacterales</taxon>
        <taxon>Dictyobacteraceae</taxon>
        <taxon>Dictyobacter</taxon>
    </lineage>
</organism>
<proteinExistence type="predicted"/>